<evidence type="ECO:0000313" key="4">
    <source>
        <dbReference type="Proteomes" id="UP000250043"/>
    </source>
</evidence>
<evidence type="ECO:0000259" key="2">
    <source>
        <dbReference type="PROSITE" id="PS50097"/>
    </source>
</evidence>
<reference evidence="3 4" key="1">
    <citation type="submission" date="2016-07" db="EMBL/GenBank/DDBJ databases">
        <title>Draft genome of the white-rot fungus Obba rivulosa 3A-2.</title>
        <authorList>
            <consortium name="DOE Joint Genome Institute"/>
            <person name="Miettinen O."/>
            <person name="Riley R."/>
            <person name="Acob R."/>
            <person name="Barry K."/>
            <person name="Cullen D."/>
            <person name="De Vries R."/>
            <person name="Hainaut M."/>
            <person name="Hatakka A."/>
            <person name="Henrissat B."/>
            <person name="Hilden K."/>
            <person name="Kuo R."/>
            <person name="Labutti K."/>
            <person name="Lipzen A."/>
            <person name="Makela M.R."/>
            <person name="Sandor L."/>
            <person name="Spatafora J.W."/>
            <person name="Grigoriev I.V."/>
            <person name="Hibbett D.S."/>
        </authorList>
    </citation>
    <scope>NUCLEOTIDE SEQUENCE [LARGE SCALE GENOMIC DNA]</scope>
    <source>
        <strain evidence="3 4">3A-2</strain>
    </source>
</reference>
<evidence type="ECO:0000313" key="3">
    <source>
        <dbReference type="EMBL" id="OCH85755.1"/>
    </source>
</evidence>
<keyword evidence="4" id="KW-1185">Reference proteome</keyword>
<dbReference type="CDD" id="cd18186">
    <property type="entry name" value="BTB_POZ_ZBTB_KLHL-like"/>
    <property type="match status" value="1"/>
</dbReference>
<evidence type="ECO:0000256" key="1">
    <source>
        <dbReference type="SAM" id="MobiDB-lite"/>
    </source>
</evidence>
<dbReference type="AlphaFoldDB" id="A0A8E2AUT7"/>
<dbReference type="Pfam" id="PF00651">
    <property type="entry name" value="BTB"/>
    <property type="match status" value="1"/>
</dbReference>
<name>A0A8E2AUT7_9APHY</name>
<feature type="region of interest" description="Disordered" evidence="1">
    <location>
        <begin position="1"/>
        <end position="29"/>
    </location>
</feature>
<dbReference type="Proteomes" id="UP000250043">
    <property type="component" value="Unassembled WGS sequence"/>
</dbReference>
<dbReference type="PROSITE" id="PS50097">
    <property type="entry name" value="BTB"/>
    <property type="match status" value="1"/>
</dbReference>
<dbReference type="Gene3D" id="3.30.710.10">
    <property type="entry name" value="Potassium Channel Kv1.1, Chain A"/>
    <property type="match status" value="1"/>
</dbReference>
<feature type="compositionally biased region" description="Low complexity" evidence="1">
    <location>
        <begin position="7"/>
        <end position="24"/>
    </location>
</feature>
<proteinExistence type="predicted"/>
<dbReference type="EMBL" id="KV722565">
    <property type="protein sequence ID" value="OCH85755.1"/>
    <property type="molecule type" value="Genomic_DNA"/>
</dbReference>
<protein>
    <recommendedName>
        <fullName evidence="2">BTB domain-containing protein</fullName>
    </recommendedName>
</protein>
<dbReference type="InterPro" id="IPR000210">
    <property type="entry name" value="BTB/POZ_dom"/>
</dbReference>
<sequence>MGSGDLSTPSSPSTSPADPDSSSAQPTRSTEYYFDDGTHIFRVQNTLYKLHAGILAKRLDMFNSMFSLPITSQNMPEGRSDDRPLYPPQTSAKEFEYLLRYIYSEWEAPPHALDYLIAVLKLSSQWDLPSGRRWALHHLQDIQNQIPAALQLKLARMYNIEDWIRPALARLVRTPLKNLTFEDRGFLGPEAVFFIARVREGLENLRKTIAVVAPEIENKRSPDCSTSQHQVCMRVWSDAWFRKITRKLIHPHPLVAMHMFEGIDQVKKLDLSGMTPGCRERAISFVEVVNAFAEENHLIDQAVQMFVTTVPIDSTPLSI</sequence>
<dbReference type="OrthoDB" id="2801799at2759"/>
<dbReference type="InterPro" id="IPR011333">
    <property type="entry name" value="SKP1/BTB/POZ_sf"/>
</dbReference>
<gene>
    <name evidence="3" type="ORF">OBBRIDRAFT_784424</name>
</gene>
<dbReference type="SUPFAM" id="SSF54695">
    <property type="entry name" value="POZ domain"/>
    <property type="match status" value="1"/>
</dbReference>
<accession>A0A8E2AUT7</accession>
<feature type="domain" description="BTB" evidence="2">
    <location>
        <begin position="37"/>
        <end position="104"/>
    </location>
</feature>
<organism evidence="3 4">
    <name type="scientific">Obba rivulosa</name>
    <dbReference type="NCBI Taxonomy" id="1052685"/>
    <lineage>
        <taxon>Eukaryota</taxon>
        <taxon>Fungi</taxon>
        <taxon>Dikarya</taxon>
        <taxon>Basidiomycota</taxon>
        <taxon>Agaricomycotina</taxon>
        <taxon>Agaricomycetes</taxon>
        <taxon>Polyporales</taxon>
        <taxon>Gelatoporiaceae</taxon>
        <taxon>Obba</taxon>
    </lineage>
</organism>